<evidence type="ECO:0000256" key="1">
    <source>
        <dbReference type="ARBA" id="ARBA00004792"/>
    </source>
</evidence>
<feature type="region of interest" description="Disordered" evidence="9">
    <location>
        <begin position="2776"/>
        <end position="2818"/>
    </location>
</feature>
<dbReference type="InterPro" id="IPR014031">
    <property type="entry name" value="Ketoacyl_synth_C"/>
</dbReference>
<dbReference type="eggNOG" id="COG3321">
    <property type="taxonomic scope" value="Bacteria"/>
</dbReference>
<dbReference type="InterPro" id="IPR013968">
    <property type="entry name" value="PKS_KR"/>
</dbReference>
<comment type="pathway">
    <text evidence="1">Antibiotic biosynthesis.</text>
</comment>
<feature type="domain" description="Ketosynthase family 3 (KS3)" evidence="11">
    <location>
        <begin position="1049"/>
        <end position="1473"/>
    </location>
</feature>
<dbReference type="Pfam" id="PF00698">
    <property type="entry name" value="Acyl_transf_1"/>
    <property type="match status" value="2"/>
</dbReference>
<dbReference type="Gene3D" id="3.40.47.10">
    <property type="match status" value="2"/>
</dbReference>
<gene>
    <name evidence="13" type="ORF">Strvi_5386</name>
</gene>
<name>G2NUU7_STRV4</name>
<evidence type="ECO:0000256" key="5">
    <source>
        <dbReference type="ARBA" id="ARBA00023194"/>
    </source>
</evidence>
<feature type="region of interest" description="C-terminal hotdog fold" evidence="8">
    <location>
        <begin position="2090"/>
        <end position="2232"/>
    </location>
</feature>
<dbReference type="PROSITE" id="PS52004">
    <property type="entry name" value="KS3_2"/>
    <property type="match status" value="2"/>
</dbReference>
<dbReference type="SMART" id="SM00823">
    <property type="entry name" value="PKS_PP"/>
    <property type="match status" value="2"/>
</dbReference>
<dbReference type="SUPFAM" id="SSF47336">
    <property type="entry name" value="ACP-like"/>
    <property type="match status" value="2"/>
</dbReference>
<feature type="region of interest" description="N-terminal hotdog fold" evidence="8">
    <location>
        <begin position="1951"/>
        <end position="2076"/>
    </location>
</feature>
<dbReference type="SUPFAM" id="SSF52151">
    <property type="entry name" value="FabD/lysophospholipase-like"/>
    <property type="match status" value="2"/>
</dbReference>
<dbReference type="Pfam" id="PF21089">
    <property type="entry name" value="PKS_DH_N"/>
    <property type="match status" value="1"/>
</dbReference>
<dbReference type="InterPro" id="IPR006162">
    <property type="entry name" value="Ppantetheine_attach_site"/>
</dbReference>
<dbReference type="InterPro" id="IPR036291">
    <property type="entry name" value="NAD(P)-bd_dom_sf"/>
</dbReference>
<dbReference type="SUPFAM" id="SSF55048">
    <property type="entry name" value="Probable ACP-binding domain of malonyl-CoA ACP transacylase"/>
    <property type="match status" value="2"/>
</dbReference>
<organism evidence="13 14">
    <name type="scientific">Streptomyces violaceusniger (strain Tu 4113)</name>
    <dbReference type="NCBI Taxonomy" id="653045"/>
    <lineage>
        <taxon>Bacteria</taxon>
        <taxon>Bacillati</taxon>
        <taxon>Actinomycetota</taxon>
        <taxon>Actinomycetes</taxon>
        <taxon>Kitasatosporales</taxon>
        <taxon>Streptomycetaceae</taxon>
        <taxon>Streptomyces</taxon>
        <taxon>Streptomyces violaceusniger group</taxon>
    </lineage>
</organism>
<dbReference type="PANTHER" id="PTHR43775">
    <property type="entry name" value="FATTY ACID SYNTHASE"/>
    <property type="match status" value="1"/>
</dbReference>
<evidence type="ECO:0000259" key="11">
    <source>
        <dbReference type="PROSITE" id="PS52004"/>
    </source>
</evidence>
<dbReference type="SUPFAM" id="SSF53901">
    <property type="entry name" value="Thiolase-like"/>
    <property type="match status" value="2"/>
</dbReference>
<dbReference type="Pfam" id="PF14765">
    <property type="entry name" value="PS-DH"/>
    <property type="match status" value="1"/>
</dbReference>
<feature type="active site" description="Proton acceptor; for dehydratase activity" evidence="8">
    <location>
        <position position="1983"/>
    </location>
</feature>
<dbReference type="CDD" id="cd08956">
    <property type="entry name" value="KR_3_FAS_SDR_x"/>
    <property type="match status" value="1"/>
</dbReference>
<dbReference type="Gene3D" id="3.40.50.720">
    <property type="entry name" value="NAD(P)-binding Rossmann-like Domain"/>
    <property type="match status" value="1"/>
</dbReference>
<dbReference type="InterPro" id="IPR049552">
    <property type="entry name" value="PKS_DH_N"/>
</dbReference>
<dbReference type="InterPro" id="IPR016035">
    <property type="entry name" value="Acyl_Trfase/lysoPLipase"/>
</dbReference>
<dbReference type="KEGG" id="svl:Strvi_5386"/>
<dbReference type="CDD" id="cd00833">
    <property type="entry name" value="PKS"/>
    <property type="match status" value="2"/>
</dbReference>
<dbReference type="Pfam" id="PF22953">
    <property type="entry name" value="SpnB_Rossmann"/>
    <property type="match status" value="1"/>
</dbReference>
<keyword evidence="7" id="KW-0012">Acyltransferase</keyword>
<accession>G2NUU7</accession>
<evidence type="ECO:0000256" key="3">
    <source>
        <dbReference type="ARBA" id="ARBA00022553"/>
    </source>
</evidence>
<dbReference type="RefSeq" id="WP_014058399.1">
    <property type="nucleotide sequence ID" value="NC_015957.1"/>
</dbReference>
<dbReference type="InterPro" id="IPR016036">
    <property type="entry name" value="Malonyl_transacylase_ACP-bd"/>
</dbReference>
<dbReference type="PROSITE" id="PS52019">
    <property type="entry name" value="PKS_MFAS_DH"/>
    <property type="match status" value="1"/>
</dbReference>
<feature type="compositionally biased region" description="Low complexity" evidence="9">
    <location>
        <begin position="2784"/>
        <end position="2818"/>
    </location>
</feature>
<evidence type="ECO:0000259" key="12">
    <source>
        <dbReference type="PROSITE" id="PS52019"/>
    </source>
</evidence>
<evidence type="ECO:0000313" key="14">
    <source>
        <dbReference type="Proteomes" id="UP000008703"/>
    </source>
</evidence>
<keyword evidence="2" id="KW-0596">Phosphopantetheine</keyword>
<dbReference type="InterPro" id="IPR018201">
    <property type="entry name" value="Ketoacyl_synth_AS"/>
</dbReference>
<dbReference type="InterPro" id="IPR049900">
    <property type="entry name" value="PKS_mFAS_DH"/>
</dbReference>
<dbReference type="PANTHER" id="PTHR43775:SF51">
    <property type="entry name" value="INACTIVE PHENOLPHTHIOCEROL SYNTHESIS POLYKETIDE SYNTHASE TYPE I PKS1-RELATED"/>
    <property type="match status" value="1"/>
</dbReference>
<evidence type="ECO:0000256" key="8">
    <source>
        <dbReference type="PROSITE-ProRule" id="PRU01363"/>
    </source>
</evidence>
<dbReference type="Gene3D" id="3.30.70.3290">
    <property type="match status" value="2"/>
</dbReference>
<evidence type="ECO:0000256" key="4">
    <source>
        <dbReference type="ARBA" id="ARBA00022679"/>
    </source>
</evidence>
<keyword evidence="5" id="KW-0045">Antibiotic biosynthesis</keyword>
<dbReference type="InterPro" id="IPR050091">
    <property type="entry name" value="PKS_NRPS_Biosynth_Enz"/>
</dbReference>
<feature type="domain" description="Carrier" evidence="10">
    <location>
        <begin position="2703"/>
        <end position="2778"/>
    </location>
</feature>
<dbReference type="InterPro" id="IPR014043">
    <property type="entry name" value="Acyl_transferase_dom"/>
</dbReference>
<protein>
    <submittedName>
        <fullName evidence="13">Beta-ketoacyl synthase</fullName>
    </submittedName>
</protein>
<dbReference type="InterPro" id="IPR001227">
    <property type="entry name" value="Ac_transferase_dom_sf"/>
</dbReference>
<dbReference type="Pfam" id="PF02801">
    <property type="entry name" value="Ketoacyl-synt_C"/>
    <property type="match status" value="2"/>
</dbReference>
<dbReference type="InterPro" id="IPR055123">
    <property type="entry name" value="SpnB-like_Rossmann"/>
</dbReference>
<keyword evidence="14" id="KW-1185">Reference proteome</keyword>
<dbReference type="FunFam" id="3.40.47.10:FF:000019">
    <property type="entry name" value="Polyketide synthase type I"/>
    <property type="match status" value="2"/>
</dbReference>
<evidence type="ECO:0000256" key="6">
    <source>
        <dbReference type="ARBA" id="ARBA00023268"/>
    </source>
</evidence>
<feature type="domain" description="Ketosynthase family 3 (KS3)" evidence="11">
    <location>
        <begin position="34"/>
        <end position="459"/>
    </location>
</feature>
<evidence type="ECO:0000256" key="9">
    <source>
        <dbReference type="SAM" id="MobiDB-lite"/>
    </source>
</evidence>
<dbReference type="InterPro" id="IPR032821">
    <property type="entry name" value="PKS_assoc"/>
</dbReference>
<dbReference type="Gene3D" id="1.10.1200.10">
    <property type="entry name" value="ACP-like"/>
    <property type="match status" value="2"/>
</dbReference>
<dbReference type="InterPro" id="IPR020841">
    <property type="entry name" value="PKS_Beta-ketoAc_synthase_dom"/>
</dbReference>
<keyword evidence="4" id="KW-0808">Transferase</keyword>
<dbReference type="PROSITE" id="PS50075">
    <property type="entry name" value="CARRIER"/>
    <property type="match status" value="2"/>
</dbReference>
<dbReference type="PROSITE" id="PS00606">
    <property type="entry name" value="KS3_1"/>
    <property type="match status" value="2"/>
</dbReference>
<dbReference type="GO" id="GO:0004315">
    <property type="term" value="F:3-oxoacyl-[acyl-carrier-protein] synthase activity"/>
    <property type="evidence" value="ECO:0007669"/>
    <property type="project" value="InterPro"/>
</dbReference>
<evidence type="ECO:0000256" key="2">
    <source>
        <dbReference type="ARBA" id="ARBA00022450"/>
    </source>
</evidence>
<dbReference type="Pfam" id="PF00109">
    <property type="entry name" value="ketoacyl-synt"/>
    <property type="match status" value="2"/>
</dbReference>
<keyword evidence="6" id="KW-0511">Multifunctional enzyme</keyword>
<dbReference type="Pfam" id="PF16197">
    <property type="entry name" value="KAsynt_C_assoc"/>
    <property type="match status" value="2"/>
</dbReference>
<feature type="domain" description="PKS/mFAS DH" evidence="12">
    <location>
        <begin position="1951"/>
        <end position="2232"/>
    </location>
</feature>
<dbReference type="SUPFAM" id="SSF51735">
    <property type="entry name" value="NAD(P)-binding Rossmann-fold domains"/>
    <property type="match status" value="2"/>
</dbReference>
<evidence type="ECO:0000313" key="13">
    <source>
        <dbReference type="EMBL" id="AEM84913.1"/>
    </source>
</evidence>
<dbReference type="InterPro" id="IPR014030">
    <property type="entry name" value="Ketoacyl_synth_N"/>
</dbReference>
<keyword evidence="3" id="KW-0597">Phosphoprotein</keyword>
<dbReference type="GO" id="GO:0033068">
    <property type="term" value="P:macrolide biosynthetic process"/>
    <property type="evidence" value="ECO:0007669"/>
    <property type="project" value="UniProtKB-ARBA"/>
</dbReference>
<dbReference type="FunFam" id="3.40.366.10:FF:000002">
    <property type="entry name" value="Probable polyketide synthase 2"/>
    <property type="match status" value="1"/>
</dbReference>
<dbReference type="EMBL" id="CP002994">
    <property type="protein sequence ID" value="AEM84913.1"/>
    <property type="molecule type" value="Genomic_DNA"/>
</dbReference>
<dbReference type="SMART" id="SM00825">
    <property type="entry name" value="PKS_KS"/>
    <property type="match status" value="2"/>
</dbReference>
<dbReference type="InterPro" id="IPR016039">
    <property type="entry name" value="Thiolase-like"/>
</dbReference>
<dbReference type="GO" id="GO:0004312">
    <property type="term" value="F:fatty acid synthase activity"/>
    <property type="evidence" value="ECO:0007669"/>
    <property type="project" value="TreeGrafter"/>
</dbReference>
<evidence type="ECO:0000256" key="7">
    <source>
        <dbReference type="ARBA" id="ARBA00023315"/>
    </source>
</evidence>
<dbReference type="GO" id="GO:0006633">
    <property type="term" value="P:fatty acid biosynthetic process"/>
    <property type="evidence" value="ECO:0007669"/>
    <property type="project" value="InterPro"/>
</dbReference>
<dbReference type="Pfam" id="PF08659">
    <property type="entry name" value="KR"/>
    <property type="match status" value="1"/>
</dbReference>
<dbReference type="InterPro" id="IPR009081">
    <property type="entry name" value="PP-bd_ACP"/>
</dbReference>
<dbReference type="GO" id="GO:0031177">
    <property type="term" value="F:phosphopantetheine binding"/>
    <property type="evidence" value="ECO:0007669"/>
    <property type="project" value="InterPro"/>
</dbReference>
<dbReference type="SMART" id="SM00826">
    <property type="entry name" value="PKS_DH"/>
    <property type="match status" value="1"/>
</dbReference>
<dbReference type="Proteomes" id="UP000008703">
    <property type="component" value="Chromosome"/>
</dbReference>
<feature type="domain" description="Carrier" evidence="10">
    <location>
        <begin position="949"/>
        <end position="1027"/>
    </location>
</feature>
<dbReference type="SMART" id="SM00827">
    <property type="entry name" value="PKS_AT"/>
    <property type="match status" value="2"/>
</dbReference>
<dbReference type="InterPro" id="IPR036736">
    <property type="entry name" value="ACP-like_sf"/>
</dbReference>
<dbReference type="SMART" id="SM00822">
    <property type="entry name" value="PKS_KR"/>
    <property type="match status" value="1"/>
</dbReference>
<dbReference type="InterPro" id="IPR057326">
    <property type="entry name" value="KR_dom"/>
</dbReference>
<dbReference type="Gene3D" id="3.40.366.10">
    <property type="entry name" value="Malonyl-Coenzyme A Acyl Carrier Protein, domain 2"/>
    <property type="match status" value="2"/>
</dbReference>
<proteinExistence type="predicted"/>
<dbReference type="Gene3D" id="3.10.129.110">
    <property type="entry name" value="Polyketide synthase dehydratase"/>
    <property type="match status" value="1"/>
</dbReference>
<dbReference type="SMART" id="SM01294">
    <property type="entry name" value="PKS_PP_betabranch"/>
    <property type="match status" value="1"/>
</dbReference>
<dbReference type="InterPro" id="IPR020806">
    <property type="entry name" value="PKS_PP-bd"/>
</dbReference>
<dbReference type="InterPro" id="IPR042104">
    <property type="entry name" value="PKS_dehydratase_sf"/>
</dbReference>
<dbReference type="InterPro" id="IPR049551">
    <property type="entry name" value="PKS_DH_C"/>
</dbReference>
<dbReference type="PROSITE" id="PS00012">
    <property type="entry name" value="PHOSPHOPANTETHEINE"/>
    <property type="match status" value="1"/>
</dbReference>
<sequence>MTTPEAQVVEALRVTLMENERLEQENADIRRGLSEPIAIVGMACRLPGGVTTPEELWDLVVSGGDAIGGFPEDRGWDLENLFDPDPDHPGTSYVREGGFLHDAGEFDAGFFGISPREALAMDPQQRIMLETSWEAFERAGIDPTALRGKDIGVFSGVTYHSYGSGARVPEELEAVMGTGTSASVLSGRVSYALGFEGPSVAVDTACSSSLVALHLAVQALRLGECSMALAGGVTVMANPGIFVGFSRQRGMSKDGRCRAFAAAADGTGFSEGAGVLLVERLSDAERCGHRVLAVVRGSAVNQDGASNGLTAPNGPSQQRVIRQALTSAGLVASDVDAVEAHGTGTALGDPIEAQAVLATYGQDRAEGRPLWLGSLKSNIGHAQAAAGVAGVIKMVLALGRGVLPRTLHVDEPSPQVDWSAGAVELLAEGRVWPEVGRPRRAGVSGFGVSGTNAHVILEQAPEVAIEVAPVVGAPGGVVPLVVSGRGGAGLRGQARRLLEYVQAHPHVNVGELGAGLAVGRAALSDRAVVVAGDRVEALAGLAAVAEGGGVGRADVLGRVVFVFPGQGAQWVGMGAELLESCGVFAEALGECAGVLDPLTGWSLVDVVRGVGGGVSLGRVDVVQPVSFAVMVSLARVWRSFGVEPAAVVGHSQGEIAAACVAGGLSLEDAARVVVLRSRAVAAGLSGRGGMVSLGVGVEEAGRLVEGWSGRVEVAAVNGPSSVVVAGEVGALRGLVEECGGVGVRARWVDVDYASHSAQVEAVEEELACSLSQIRPVSSRIPFFSTVEAGWVDTVELDAGYWYRNLRSTVRFASSVERLLEEDFRAFVEVSAHPVLTMSIEALAEQADAGPVVVTGTLRRDEGGMRRVLTSLGEAYVRGVPIDWTTLLGDIPAHAALDLPTYAFQHQHYWLKNAAPADTGSIDDQLPGLAELPTEIGTLTARLLGESAPEQERILLETVRQETASVLGHPSLDAIEPDMVFNQIGFDSATAVQLRNRLNALTDRTLPTTLLFDYPTPLILAAFLRDELIGDTTAPEEVPAPPPAPAAVSTEPVAIVGMACRLPGGVSTPEELWDLVLHGRDGVSDFPVNRGWDLENLFHPDPDHPGTSYAHQGGFLHDAGEFDAGFFGISPREALAVDPQQRLMLETSWEALERAGIDPTTLRGKDVGVFSGVTYHNYGSGVEPVPAELEGMLGLGASASVLSGRVSYALGFEGPSVAVDTACSSSLVALHLAAQALRAGECSIALAGGVTVMPTPGIFIAFSRQRGMSVDGRCKSFAASADGTGWAEGVGVLALERLSDAERNGHQVLAVVRGSAVNQDGASNGLTAPNGPSQQRVIRQALASAGVSAVEVDVVEAHGTGTALGDPIEAQAVLATYGQDRDRPLLMGSLKSNIGHAQAAAGVAGVIKMVLALRHGIAPRTLHVDEPTPQVDWSAGAVELLTEERVWPEVGRPRRAGVSAFGVSGTNAHVILEQAAPTATEPTDPVMSWPKGVPVPLVVSGRGAAGLAAQARRLRSFVAAEPQLDLSELGFALGCGRAGLSDRAVVVAGDREEVLAGLATVSRGESVGGVVSGSVVRGRLGVLFAGQGCQRVGMGRGLYEVFPVFREAFDVVCEALDRELGAGGVVGSVREVVFGDGGLLERTVFAQAGLFAVETALFRLVESWGVVVDVVGGHSVGEVTAAHVAGVLSLEDAVVLVAARGRLMEALPEGGVMVAVAAGEEEVRSLLVSGVDIAAVNGPAAVVLSGDEEPVLRVAEELSGRGCRTRRLAVSHAFHSVRMEPMLEEFREAIADVSFAAPVIPLVSNVTGGLADAAMVCSPEYWVEHVRSAVRFADGVRAFAEYGVGTYLELAPDAVLSAMVGDCLSEESAEESVVVPSLRREGDEVRALLSAVAQLHVTGVRVDFGALFGATALPSHVSDLPTYAFQREHYWLVGDGRGVGDVASAGLTGVGHPLLGAVTEVPGSGEVLFTSRLSLGSHPWLADHVAAGAVLLPGAAFVELVVRAGDEIGSGGLEELVMESPLVLAEDEAVQVRVSVGEADEDGRRGVRVYSRAEDAAVGAAWVRHATGTMRSAEGISAPDVGLSVWPPAGAVAVDRAEVEGLYEGLERAGYRYGPVFQGVRAAWRLEGAVYAEVALPEEHRVQAAGFGLHPALLDAAMHTIAFHDRDEADAELVLPFAYREVALHASGASALRVRVTPSGPNTMTLDLADESGAPVASVGSVVSRPVSPEQFGTAATADRMFRAAWEELPVRPDGTTVEPVPVGDAEDVHRLATTPKASLPEVLLLDLGGGVDSGTGDDPAEVRELTGRALRVVQAWLAEPSLASSRLVVVTRGAVAVREAEPVDPVMAAVWGLMGSAQAENPGRILLLDIEQGTIPTALLPAMLAGDQRQLALRDAICFTRHLTRVVEVPEAGPVGVGSGGTVLVTGGTGALGGVVARHLVAVHGVRSLVLASRSGPGAAGAAELEAELVKAGACVRIVACDVADRDAVAGLLDVVPGDAPLSAVVHTAGVLDDGVLTALTPERMDAVFRPKVDGALHLHELTRHLDLSAFVLFSSAAGTLGNAGQGNYAAANAYLDALARQRRAEGLPAVSLAWGMWQQAAGTGMTGRLGDADQRRMTRGGVAPLSPAEGMELFDAALRTAEPTVLPIKLDLGALRTQAADGAVQPLLHKLVPPARRAARATTDEELVTGRLAGATPEEQERILLDMVQQEAARVLGHSAAATLDPDVLFTEIGLDSLMAVELRDRLAKRTALRLPPSFVFDHPTLRMLARQLRDELEKADADASPEATPAPEAARAPGVARDPAPALESAPAPARE</sequence>
<dbReference type="InterPro" id="IPR020807">
    <property type="entry name" value="PKS_DH"/>
</dbReference>
<dbReference type="HOGENOM" id="CLU_000022_35_8_11"/>
<reference evidence="13" key="1">
    <citation type="submission" date="2011-08" db="EMBL/GenBank/DDBJ databases">
        <title>Complete sequence of chromosome of Streptomyces violaceusniger Tu 4113.</title>
        <authorList>
            <consortium name="US DOE Joint Genome Institute"/>
            <person name="Lucas S."/>
            <person name="Han J."/>
            <person name="Lapidus A."/>
            <person name="Cheng J.-F."/>
            <person name="Goodwin L."/>
            <person name="Pitluck S."/>
            <person name="Peters L."/>
            <person name="Ivanova N."/>
            <person name="Daligault H."/>
            <person name="Detter J.C."/>
            <person name="Han C."/>
            <person name="Tapia R."/>
            <person name="Land M."/>
            <person name="Hauser L."/>
            <person name="Kyrpides N."/>
            <person name="Ivanova N."/>
            <person name="Pagani I."/>
            <person name="Hagen A."/>
            <person name="Katz L."/>
            <person name="Fiedler H.-P."/>
            <person name="Keasling J."/>
            <person name="Fortman J."/>
            <person name="Woyke T."/>
        </authorList>
    </citation>
    <scope>NUCLEOTIDE SEQUENCE [LARGE SCALE GENOMIC DNA]</scope>
    <source>
        <strain evidence="13">Tu 4113</strain>
    </source>
</reference>
<dbReference type="Pfam" id="PF00550">
    <property type="entry name" value="PP-binding"/>
    <property type="match status" value="2"/>
</dbReference>
<feature type="active site" description="Proton donor; for dehydratase activity" evidence="8">
    <location>
        <position position="2154"/>
    </location>
</feature>
<evidence type="ECO:0000259" key="10">
    <source>
        <dbReference type="PROSITE" id="PS50075"/>
    </source>
</evidence>